<name>A0A2P5GKK8_9ENTR</name>
<gene>
    <name evidence="2" type="ORF">CHU32_20490</name>
    <name evidence="1" type="ORF">CHU33_19475</name>
</gene>
<evidence type="ECO:0000313" key="4">
    <source>
        <dbReference type="Proteomes" id="UP000247005"/>
    </source>
</evidence>
<dbReference type="Proteomes" id="UP000247005">
    <property type="component" value="Unassembled WGS sequence"/>
</dbReference>
<evidence type="ECO:0000313" key="3">
    <source>
        <dbReference type="Proteomes" id="UP000237073"/>
    </source>
</evidence>
<reference evidence="3 4" key="1">
    <citation type="submission" date="2018-01" db="EMBL/GenBank/DDBJ databases">
        <title>Superficieibacter electus gen. nov., sp. nov., an extended-spectrum beta-lactamase possessing member of the Enterobacteriaceae family, isolated from intensive care unit surfaces.</title>
        <authorList>
            <person name="Potter R.F."/>
            <person name="D'Souza A.W."/>
        </authorList>
    </citation>
    <scope>NUCLEOTIDE SEQUENCE [LARGE SCALE GENOMIC DNA]</scope>
    <source>
        <strain evidence="2 4">BP-1</strain>
        <strain evidence="1 3">BP-2</strain>
    </source>
</reference>
<organism evidence="2 4">
    <name type="scientific">Superficieibacter electus</name>
    <dbReference type="NCBI Taxonomy" id="2022662"/>
    <lineage>
        <taxon>Bacteria</taxon>
        <taxon>Pseudomonadati</taxon>
        <taxon>Pseudomonadota</taxon>
        <taxon>Gammaproteobacteria</taxon>
        <taxon>Enterobacterales</taxon>
        <taxon>Enterobacteriaceae</taxon>
        <taxon>Superficieibacter</taxon>
    </lineage>
</organism>
<dbReference type="Pfam" id="PF05930">
    <property type="entry name" value="Phage_AlpA"/>
    <property type="match status" value="1"/>
</dbReference>
<dbReference type="InterPro" id="IPR010260">
    <property type="entry name" value="AlpA"/>
</dbReference>
<dbReference type="EMBL" id="PQGE01000019">
    <property type="protein sequence ID" value="POP42528.1"/>
    <property type="molecule type" value="Genomic_DNA"/>
</dbReference>
<dbReference type="OrthoDB" id="5986966at2"/>
<keyword evidence="3" id="KW-1185">Reference proteome</keyword>
<dbReference type="AlphaFoldDB" id="A0A2P5GKK8"/>
<proteinExistence type="predicted"/>
<dbReference type="Proteomes" id="UP000237073">
    <property type="component" value="Unassembled WGS sequence"/>
</dbReference>
<protein>
    <submittedName>
        <fullName evidence="2">Transcriptional regulator</fullName>
    </submittedName>
</protein>
<sequence length="82" mass="9638">MKGAFGKKELLAVVPLSWSTIDRMERNGEFPQRFWITDRRCAWNSEEVERWLDERQARSPVEYAGKKPPVDQRVYRPVSNAA</sequence>
<evidence type="ECO:0000313" key="1">
    <source>
        <dbReference type="EMBL" id="POP42528.1"/>
    </source>
</evidence>
<evidence type="ECO:0000313" key="2">
    <source>
        <dbReference type="EMBL" id="POP45142.1"/>
    </source>
</evidence>
<dbReference type="EMBL" id="PQGD01000018">
    <property type="protein sequence ID" value="POP45142.1"/>
    <property type="molecule type" value="Genomic_DNA"/>
</dbReference>
<accession>A0A2P5GKK8</accession>
<dbReference type="RefSeq" id="WP_103677721.1">
    <property type="nucleotide sequence ID" value="NZ_PQGD01000018.1"/>
</dbReference>
<dbReference type="InterPro" id="IPR009061">
    <property type="entry name" value="DNA-bd_dom_put_sf"/>
</dbReference>
<comment type="caution">
    <text evidence="2">The sequence shown here is derived from an EMBL/GenBank/DDBJ whole genome shotgun (WGS) entry which is preliminary data.</text>
</comment>
<dbReference type="SUPFAM" id="SSF46955">
    <property type="entry name" value="Putative DNA-binding domain"/>
    <property type="match status" value="1"/>
</dbReference>